<evidence type="ECO:0000313" key="3">
    <source>
        <dbReference type="EMBL" id="MBC5616656.1"/>
    </source>
</evidence>
<evidence type="ECO:0000313" key="4">
    <source>
        <dbReference type="Proteomes" id="UP000636891"/>
    </source>
</evidence>
<feature type="chain" id="PRO_5045321038" evidence="2">
    <location>
        <begin position="19"/>
        <end position="193"/>
    </location>
</feature>
<dbReference type="Pfam" id="PF14059">
    <property type="entry name" value="DUF4251"/>
    <property type="match status" value="1"/>
</dbReference>
<dbReference type="RefSeq" id="WP_055205221.1">
    <property type="nucleotide sequence ID" value="NZ_JACOOK010000003.1"/>
</dbReference>
<dbReference type="EMBL" id="JACOOK010000003">
    <property type="protein sequence ID" value="MBC5616656.1"/>
    <property type="molecule type" value="Genomic_DNA"/>
</dbReference>
<evidence type="ECO:0000256" key="2">
    <source>
        <dbReference type="SAM" id="SignalP"/>
    </source>
</evidence>
<reference evidence="3 4" key="1">
    <citation type="submission" date="2020-08" db="EMBL/GenBank/DDBJ databases">
        <title>Genome public.</title>
        <authorList>
            <person name="Liu C."/>
            <person name="Sun Q."/>
        </authorList>
    </citation>
    <scope>NUCLEOTIDE SEQUENCE [LARGE SCALE GENOMIC DNA]</scope>
    <source>
        <strain evidence="3 4">New-7</strain>
    </source>
</reference>
<dbReference type="Proteomes" id="UP000636891">
    <property type="component" value="Unassembled WGS sequence"/>
</dbReference>
<feature type="compositionally biased region" description="Basic and acidic residues" evidence="1">
    <location>
        <begin position="182"/>
        <end position="193"/>
    </location>
</feature>
<evidence type="ECO:0000256" key="1">
    <source>
        <dbReference type="SAM" id="MobiDB-lite"/>
    </source>
</evidence>
<feature type="signal peptide" evidence="2">
    <location>
        <begin position="1"/>
        <end position="18"/>
    </location>
</feature>
<sequence>MKKWLLFTMLAAALTAAAQQPDRRQRSAAERQLRQQRFMERLDSMVASGDFQFLPVSMEWGPRGGSQIINDFYYYIGIFKNRLQVHIPVVIGRAMTYNAVVNFDTDKMTGFRTQRNDSGWKVSFAATDNTGTAYTFVFTIYDQTGQAILDMVSNRNLMQYSGTIVANDKLPESTDPAPPMKRGPDGKLVPEDI</sequence>
<comment type="caution">
    <text evidence="3">The sequence shown here is derived from an EMBL/GenBank/DDBJ whole genome shotgun (WGS) entry which is preliminary data.</text>
</comment>
<gene>
    <name evidence="3" type="ORF">H8S08_06430</name>
</gene>
<dbReference type="Gene3D" id="2.40.128.410">
    <property type="match status" value="1"/>
</dbReference>
<organism evidence="3 4">
    <name type="scientific">Alistipes hominis</name>
    <dbReference type="NCBI Taxonomy" id="2763015"/>
    <lineage>
        <taxon>Bacteria</taxon>
        <taxon>Pseudomonadati</taxon>
        <taxon>Bacteroidota</taxon>
        <taxon>Bacteroidia</taxon>
        <taxon>Bacteroidales</taxon>
        <taxon>Rikenellaceae</taxon>
        <taxon>Alistipes</taxon>
    </lineage>
</organism>
<keyword evidence="4" id="KW-1185">Reference proteome</keyword>
<proteinExistence type="predicted"/>
<keyword evidence="2" id="KW-0732">Signal</keyword>
<name>A0ABR7CLX0_9BACT</name>
<dbReference type="InterPro" id="IPR025347">
    <property type="entry name" value="DUF4251"/>
</dbReference>
<protein>
    <submittedName>
        <fullName evidence="3">DUF4251 domain-containing protein</fullName>
    </submittedName>
</protein>
<feature type="region of interest" description="Disordered" evidence="1">
    <location>
        <begin position="168"/>
        <end position="193"/>
    </location>
</feature>
<accession>A0ABR7CLX0</accession>